<feature type="compositionally biased region" description="Gly residues" evidence="1">
    <location>
        <begin position="113"/>
        <end position="127"/>
    </location>
</feature>
<proteinExistence type="predicted"/>
<keyword evidence="3" id="KW-1185">Reference proteome</keyword>
<evidence type="ECO:0000313" key="3">
    <source>
        <dbReference type="Proteomes" id="UP000281406"/>
    </source>
</evidence>
<evidence type="ECO:0000256" key="1">
    <source>
        <dbReference type="SAM" id="MobiDB-lite"/>
    </source>
</evidence>
<organism evidence="2 3">
    <name type="scientific">Anabarilius grahami</name>
    <name type="common">Kanglang fish</name>
    <name type="synonym">Barilius grahami</name>
    <dbReference type="NCBI Taxonomy" id="495550"/>
    <lineage>
        <taxon>Eukaryota</taxon>
        <taxon>Metazoa</taxon>
        <taxon>Chordata</taxon>
        <taxon>Craniata</taxon>
        <taxon>Vertebrata</taxon>
        <taxon>Euteleostomi</taxon>
        <taxon>Actinopterygii</taxon>
        <taxon>Neopterygii</taxon>
        <taxon>Teleostei</taxon>
        <taxon>Ostariophysi</taxon>
        <taxon>Cypriniformes</taxon>
        <taxon>Xenocyprididae</taxon>
        <taxon>Xenocypridinae</taxon>
        <taxon>Xenocypridinae incertae sedis</taxon>
        <taxon>Anabarilius</taxon>
    </lineage>
</organism>
<feature type="compositionally biased region" description="Polar residues" evidence="1">
    <location>
        <begin position="151"/>
        <end position="160"/>
    </location>
</feature>
<dbReference type="AlphaFoldDB" id="A0A3N0YFR8"/>
<gene>
    <name evidence="2" type="ORF">DPX16_19937</name>
</gene>
<feature type="region of interest" description="Disordered" evidence="1">
    <location>
        <begin position="109"/>
        <end position="228"/>
    </location>
</feature>
<comment type="caution">
    <text evidence="2">The sequence shown here is derived from an EMBL/GenBank/DDBJ whole genome shotgun (WGS) entry which is preliminary data.</text>
</comment>
<accession>A0A3N0YFR8</accession>
<name>A0A3N0YFR8_ANAGA</name>
<dbReference type="Proteomes" id="UP000281406">
    <property type="component" value="Unassembled WGS sequence"/>
</dbReference>
<sequence>MCGPGSKGPGEDASVEYVYCRGAITELLKYGPTDLHALSNGPNPPKMLILVIPDSLWEMGSPYAGTVIVEPVPFSPEITAIICGLARGSLGSYICQGRHRRKLMKVQLRREGGGFGGRQGIREGQGTGNARRRNQGGEDRVGSQGGELSRKSQAGTQTTAWMKPYSGVEGERSHGGNLAGRPRGATDGDGANESGDKEPNRQRNTDGSGDKDGAAATSIRGGARVPED</sequence>
<feature type="compositionally biased region" description="Basic and acidic residues" evidence="1">
    <location>
        <begin position="194"/>
        <end position="213"/>
    </location>
</feature>
<evidence type="ECO:0000313" key="2">
    <source>
        <dbReference type="EMBL" id="ROL44997.1"/>
    </source>
</evidence>
<protein>
    <submittedName>
        <fullName evidence="2">Uncharacterized protein</fullName>
    </submittedName>
</protein>
<reference evidence="2 3" key="1">
    <citation type="submission" date="2018-10" db="EMBL/GenBank/DDBJ databases">
        <title>Genome assembly for a Yunnan-Guizhou Plateau 3E fish, Anabarilius grahami (Regan), and its evolutionary and genetic applications.</title>
        <authorList>
            <person name="Jiang W."/>
        </authorList>
    </citation>
    <scope>NUCLEOTIDE SEQUENCE [LARGE SCALE GENOMIC DNA]</scope>
    <source>
        <strain evidence="2">AG-KIZ</strain>
        <tissue evidence="2">Muscle</tissue>
    </source>
</reference>
<dbReference type="EMBL" id="RJVU01042615">
    <property type="protein sequence ID" value="ROL44997.1"/>
    <property type="molecule type" value="Genomic_DNA"/>
</dbReference>